<dbReference type="Gene3D" id="2.30.110.10">
    <property type="entry name" value="Electron Transport, Fmn-binding Protein, Chain A"/>
    <property type="match status" value="1"/>
</dbReference>
<dbReference type="GO" id="GO:0016491">
    <property type="term" value="F:oxidoreductase activity"/>
    <property type="evidence" value="ECO:0007669"/>
    <property type="project" value="InterPro"/>
</dbReference>
<name>A0A6J4L2X6_9ACTN</name>
<dbReference type="PANTHER" id="PTHR39428">
    <property type="entry name" value="F420H(2)-DEPENDENT QUINONE REDUCTASE RV1261C"/>
    <property type="match status" value="1"/>
</dbReference>
<evidence type="ECO:0000313" key="3">
    <source>
        <dbReference type="EMBL" id="CAA9322410.1"/>
    </source>
</evidence>
<dbReference type="InterPro" id="IPR004378">
    <property type="entry name" value="F420H2_quin_Rdtase"/>
</dbReference>
<sequence length="179" mass="20327">MIVPGGSGGEHRADALSEVSPRISSMPLHGEYEPSPQAWVREQVERYEATDGREANTLRDTGLPVVIFTTRGHRSGKLRKIPLMRVERDGAYLMVASNGGAPSHPLWYHNVRADPDALMVQDGADRFDARARELSGEEREIWWRRAVEAYPPYAEYQQNTNRQIPVFLAERRPTTNEEE</sequence>
<dbReference type="EMBL" id="CADCTT010000302">
    <property type="protein sequence ID" value="CAA9322410.1"/>
    <property type="molecule type" value="Genomic_DNA"/>
</dbReference>
<evidence type="ECO:0000256" key="1">
    <source>
        <dbReference type="ARBA" id="ARBA00008710"/>
    </source>
</evidence>
<reference evidence="3" key="1">
    <citation type="submission" date="2020-02" db="EMBL/GenBank/DDBJ databases">
        <authorList>
            <person name="Meier V. D."/>
        </authorList>
    </citation>
    <scope>NUCLEOTIDE SEQUENCE</scope>
    <source>
        <strain evidence="3">AVDCRST_MAG61</strain>
    </source>
</reference>
<dbReference type="AlphaFoldDB" id="A0A6J4L2X6"/>
<dbReference type="GO" id="GO:0070967">
    <property type="term" value="F:coenzyme F420 binding"/>
    <property type="evidence" value="ECO:0007669"/>
    <property type="project" value="TreeGrafter"/>
</dbReference>
<protein>
    <submittedName>
        <fullName evidence="3">AclJ</fullName>
    </submittedName>
</protein>
<comment type="similarity">
    <text evidence="1">Belongs to the F420H(2)-dependent quinone reductase family.</text>
</comment>
<dbReference type="PANTHER" id="PTHR39428:SF3">
    <property type="entry name" value="DEAZAFLAVIN-DEPENDENT NITROREDUCTASE"/>
    <property type="match status" value="1"/>
</dbReference>
<evidence type="ECO:0000256" key="2">
    <source>
        <dbReference type="ARBA" id="ARBA00049106"/>
    </source>
</evidence>
<gene>
    <name evidence="3" type="ORF">AVDCRST_MAG61-2432</name>
</gene>
<dbReference type="InterPro" id="IPR012349">
    <property type="entry name" value="Split_barrel_FMN-bd"/>
</dbReference>
<dbReference type="Pfam" id="PF04075">
    <property type="entry name" value="F420H2_quin_red"/>
    <property type="match status" value="1"/>
</dbReference>
<comment type="catalytic activity">
    <reaction evidence="2">
        <text>oxidized coenzyme F420-(gamma-L-Glu)(n) + a quinol + H(+) = reduced coenzyme F420-(gamma-L-Glu)(n) + a quinone</text>
        <dbReference type="Rhea" id="RHEA:39663"/>
        <dbReference type="Rhea" id="RHEA-COMP:12939"/>
        <dbReference type="Rhea" id="RHEA-COMP:14378"/>
        <dbReference type="ChEBI" id="CHEBI:15378"/>
        <dbReference type="ChEBI" id="CHEBI:24646"/>
        <dbReference type="ChEBI" id="CHEBI:132124"/>
        <dbReference type="ChEBI" id="CHEBI:133980"/>
        <dbReference type="ChEBI" id="CHEBI:139511"/>
    </reaction>
</comment>
<dbReference type="NCBIfam" id="TIGR00026">
    <property type="entry name" value="hi_GC_TIGR00026"/>
    <property type="match status" value="1"/>
</dbReference>
<proteinExistence type="inferred from homology"/>
<accession>A0A6J4L2X6</accession>
<dbReference type="GO" id="GO:0005886">
    <property type="term" value="C:plasma membrane"/>
    <property type="evidence" value="ECO:0007669"/>
    <property type="project" value="TreeGrafter"/>
</dbReference>
<organism evidence="3">
    <name type="scientific">uncultured Friedmanniella sp</name>
    <dbReference type="NCBI Taxonomy" id="335381"/>
    <lineage>
        <taxon>Bacteria</taxon>
        <taxon>Bacillati</taxon>
        <taxon>Actinomycetota</taxon>
        <taxon>Actinomycetes</taxon>
        <taxon>Propionibacteriales</taxon>
        <taxon>Nocardioidaceae</taxon>
        <taxon>Friedmanniella</taxon>
        <taxon>environmental samples</taxon>
    </lineage>
</organism>